<sequence length="130" mass="15067">MQTVDLSEKGLDKSGQHPCQHMVAPPTLAWPQNNILPPISNQMDRGQTGISNRTETFRQLLDTNENQTEENNCIAYNEVEEIIFLPDEERFQVKQKEKDLKLEKVREEENDSEDGKTSSKIFKKRQVHRG</sequence>
<dbReference type="Proteomes" id="UP001157502">
    <property type="component" value="Chromosome 28"/>
</dbReference>
<comment type="caution">
    <text evidence="1">The sequence shown here is derived from an EMBL/GenBank/DDBJ whole genome shotgun (WGS) entry which is preliminary data.</text>
</comment>
<evidence type="ECO:0000313" key="1">
    <source>
        <dbReference type="EMBL" id="KAJ7990565.1"/>
    </source>
</evidence>
<organism evidence="1 2">
    <name type="scientific">Dallia pectoralis</name>
    <name type="common">Alaska blackfish</name>
    <dbReference type="NCBI Taxonomy" id="75939"/>
    <lineage>
        <taxon>Eukaryota</taxon>
        <taxon>Metazoa</taxon>
        <taxon>Chordata</taxon>
        <taxon>Craniata</taxon>
        <taxon>Vertebrata</taxon>
        <taxon>Euteleostomi</taxon>
        <taxon>Actinopterygii</taxon>
        <taxon>Neopterygii</taxon>
        <taxon>Teleostei</taxon>
        <taxon>Protacanthopterygii</taxon>
        <taxon>Esociformes</taxon>
        <taxon>Umbridae</taxon>
        <taxon>Dallia</taxon>
    </lineage>
</organism>
<dbReference type="EMBL" id="CM055755">
    <property type="protein sequence ID" value="KAJ7990565.1"/>
    <property type="molecule type" value="Genomic_DNA"/>
</dbReference>
<name>A0ACC2FGR1_DALPE</name>
<gene>
    <name evidence="1" type="ORF">DPEC_G00301710</name>
</gene>
<evidence type="ECO:0000313" key="2">
    <source>
        <dbReference type="Proteomes" id="UP001157502"/>
    </source>
</evidence>
<protein>
    <submittedName>
        <fullName evidence="1">Uncharacterized protein</fullName>
    </submittedName>
</protein>
<accession>A0ACC2FGR1</accession>
<proteinExistence type="predicted"/>
<keyword evidence="2" id="KW-1185">Reference proteome</keyword>
<reference evidence="1" key="1">
    <citation type="submission" date="2021-05" db="EMBL/GenBank/DDBJ databases">
        <authorList>
            <person name="Pan Q."/>
            <person name="Jouanno E."/>
            <person name="Zahm M."/>
            <person name="Klopp C."/>
            <person name="Cabau C."/>
            <person name="Louis A."/>
            <person name="Berthelot C."/>
            <person name="Parey E."/>
            <person name="Roest Crollius H."/>
            <person name="Montfort J."/>
            <person name="Robinson-Rechavi M."/>
            <person name="Bouchez O."/>
            <person name="Lampietro C."/>
            <person name="Lopez Roques C."/>
            <person name="Donnadieu C."/>
            <person name="Postlethwait J."/>
            <person name="Bobe J."/>
            <person name="Dillon D."/>
            <person name="Chandos A."/>
            <person name="von Hippel F."/>
            <person name="Guiguen Y."/>
        </authorList>
    </citation>
    <scope>NUCLEOTIDE SEQUENCE</scope>
    <source>
        <strain evidence="1">YG-Jan2019</strain>
    </source>
</reference>